<dbReference type="Gene3D" id="3.30.2010.10">
    <property type="entry name" value="Metalloproteases ('zincins'), catalytic domain"/>
    <property type="match status" value="1"/>
</dbReference>
<dbReference type="NCBIfam" id="NF003425">
    <property type="entry name" value="PRK04897.1"/>
    <property type="match status" value="1"/>
</dbReference>
<evidence type="ECO:0000256" key="5">
    <source>
        <dbReference type="ARBA" id="ARBA00022692"/>
    </source>
</evidence>
<evidence type="ECO:0000256" key="4">
    <source>
        <dbReference type="ARBA" id="ARBA00022670"/>
    </source>
</evidence>
<evidence type="ECO:0000256" key="11">
    <source>
        <dbReference type="ARBA" id="ARBA00023136"/>
    </source>
</evidence>
<reference evidence="14 17" key="1">
    <citation type="submission" date="2014-02" db="EMBL/GenBank/DDBJ databases">
        <authorList>
            <person name="Manrique M."/>
        </authorList>
    </citation>
    <scope>NUCLEOTIDE SEQUENCE [LARGE SCALE GENOMIC DNA]</scope>
    <source>
        <strain evidence="14 17">LMG17956</strain>
    </source>
</reference>
<evidence type="ECO:0000313" key="19">
    <source>
        <dbReference type="Proteomes" id="UP000254510"/>
    </source>
</evidence>
<evidence type="ECO:0000256" key="2">
    <source>
        <dbReference type="ARBA" id="ARBA00009779"/>
    </source>
</evidence>
<evidence type="ECO:0000256" key="1">
    <source>
        <dbReference type="ARBA" id="ARBA00004651"/>
    </source>
</evidence>
<keyword evidence="8 12" id="KW-0862">Zinc</keyword>
<evidence type="ECO:0000256" key="8">
    <source>
        <dbReference type="ARBA" id="ARBA00022833"/>
    </source>
</evidence>
<evidence type="ECO:0000313" key="14">
    <source>
        <dbReference type="EMBL" id="CDO17954.1"/>
    </source>
</evidence>
<feature type="transmembrane region" description="Helical" evidence="12">
    <location>
        <begin position="12"/>
        <end position="35"/>
    </location>
</feature>
<dbReference type="EMBL" id="UHFM01000006">
    <property type="protein sequence ID" value="SUN58534.1"/>
    <property type="molecule type" value="Genomic_DNA"/>
</dbReference>
<dbReference type="AlphaFoldDB" id="A0A060RKL1"/>
<dbReference type="Proteomes" id="UP000182764">
    <property type="component" value="Unassembled WGS sequence"/>
</dbReference>
<comment type="similarity">
    <text evidence="2 12">Belongs to the peptidase M48B family.</text>
</comment>
<evidence type="ECO:0000259" key="13">
    <source>
        <dbReference type="Pfam" id="PF01435"/>
    </source>
</evidence>
<name>A0A060RKL1_9STRE</name>
<feature type="binding site" evidence="12">
    <location>
        <position position="147"/>
    </location>
    <ligand>
        <name>Zn(2+)</name>
        <dbReference type="ChEBI" id="CHEBI:29105"/>
        <note>catalytic</note>
    </ligand>
</feature>
<dbReference type="InterPro" id="IPR050083">
    <property type="entry name" value="HtpX_protease"/>
</dbReference>
<evidence type="ECO:0000256" key="9">
    <source>
        <dbReference type="ARBA" id="ARBA00022989"/>
    </source>
</evidence>
<dbReference type="InterPro" id="IPR022919">
    <property type="entry name" value="Pept_M48_protease_HtpX"/>
</dbReference>
<feature type="binding site" evidence="12">
    <location>
        <position position="227"/>
    </location>
    <ligand>
        <name>Zn(2+)</name>
        <dbReference type="ChEBI" id="CHEBI:29105"/>
        <note>catalytic</note>
    </ligand>
</feature>
<comment type="cofactor">
    <cofactor evidence="12">
        <name>Zn(2+)</name>
        <dbReference type="ChEBI" id="CHEBI:29105"/>
    </cofactor>
    <text evidence="12">Binds 1 zinc ion per subunit.</text>
</comment>
<dbReference type="PANTHER" id="PTHR43221:SF1">
    <property type="entry name" value="PROTEASE HTPX"/>
    <property type="match status" value="1"/>
</dbReference>
<proteinExistence type="inferred from homology"/>
<feature type="active site" evidence="12">
    <location>
        <position position="144"/>
    </location>
</feature>
<feature type="transmembrane region" description="Helical" evidence="12">
    <location>
        <begin position="158"/>
        <end position="178"/>
    </location>
</feature>
<dbReference type="EMBL" id="CCBC010000146">
    <property type="protein sequence ID" value="CDO17954.1"/>
    <property type="molecule type" value="Genomic_DNA"/>
</dbReference>
<keyword evidence="11 12" id="KW-0472">Membrane</keyword>
<organism evidence="14 17">
    <name type="scientific">Streptococcus gallolyticus</name>
    <dbReference type="NCBI Taxonomy" id="315405"/>
    <lineage>
        <taxon>Bacteria</taxon>
        <taxon>Bacillati</taxon>
        <taxon>Bacillota</taxon>
        <taxon>Bacilli</taxon>
        <taxon>Lactobacillales</taxon>
        <taxon>Streptococcaceae</taxon>
        <taxon>Streptococcus</taxon>
    </lineage>
</organism>
<evidence type="ECO:0000256" key="6">
    <source>
        <dbReference type="ARBA" id="ARBA00022723"/>
    </source>
</evidence>
<dbReference type="PANTHER" id="PTHR43221">
    <property type="entry name" value="PROTEASE HTPX"/>
    <property type="match status" value="1"/>
</dbReference>
<feature type="transmembrane region" description="Helical" evidence="12">
    <location>
        <begin position="41"/>
        <end position="59"/>
    </location>
</feature>
<gene>
    <name evidence="12 16" type="primary">htpX</name>
    <name evidence="14" type="ORF">BN963_SGAL_01149</name>
    <name evidence="16" type="ORF">NCTC13767_00490</name>
    <name evidence="15" type="ORF">SAMN04487839_102307</name>
</gene>
<dbReference type="Proteomes" id="UP000027584">
    <property type="component" value="Unassembled WGS sequence"/>
</dbReference>
<evidence type="ECO:0000313" key="16">
    <source>
        <dbReference type="EMBL" id="SUN58534.1"/>
    </source>
</evidence>
<dbReference type="EC" id="3.4.24.-" evidence="12"/>
<dbReference type="GO" id="GO:0008270">
    <property type="term" value="F:zinc ion binding"/>
    <property type="evidence" value="ECO:0007669"/>
    <property type="project" value="UniProtKB-UniRule"/>
</dbReference>
<reference evidence="16 19" key="4">
    <citation type="submission" date="2018-06" db="EMBL/GenBank/DDBJ databases">
        <authorList>
            <consortium name="Pathogen Informatics"/>
            <person name="Doyle S."/>
        </authorList>
    </citation>
    <scope>NUCLEOTIDE SEQUENCE [LARGE SCALE GENOMIC DNA]</scope>
    <source>
        <strain evidence="16 19">NCTC13767</strain>
    </source>
</reference>
<reference evidence="14 17" key="2">
    <citation type="submission" date="2014-05" db="EMBL/GenBank/DDBJ databases">
        <title>Genome sequence of Streptococcus gallolyticus.</title>
        <authorList>
            <person name="Del Campo R."/>
        </authorList>
    </citation>
    <scope>NUCLEOTIDE SEQUENCE [LARGE SCALE GENOMIC DNA]</scope>
    <source>
        <strain evidence="14 17">LMG17956</strain>
    </source>
</reference>
<keyword evidence="6 12" id="KW-0479">Metal-binding</keyword>
<feature type="domain" description="Peptidase M48" evidence="13">
    <location>
        <begin position="78"/>
        <end position="299"/>
    </location>
</feature>
<evidence type="ECO:0000256" key="7">
    <source>
        <dbReference type="ARBA" id="ARBA00022801"/>
    </source>
</evidence>
<dbReference type="EMBL" id="FOBM01000002">
    <property type="protein sequence ID" value="SEM08892.1"/>
    <property type="molecule type" value="Genomic_DNA"/>
</dbReference>
<keyword evidence="3 12" id="KW-1003">Cell membrane</keyword>
<dbReference type="GO" id="GO:0005886">
    <property type="term" value="C:plasma membrane"/>
    <property type="evidence" value="ECO:0007669"/>
    <property type="project" value="UniProtKB-SubCell"/>
</dbReference>
<keyword evidence="4 12" id="KW-0645">Protease</keyword>
<dbReference type="RefSeq" id="WP_014295165.1">
    <property type="nucleotide sequence ID" value="NZ_CP013688.1"/>
</dbReference>
<evidence type="ECO:0000313" key="18">
    <source>
        <dbReference type="Proteomes" id="UP000182764"/>
    </source>
</evidence>
<dbReference type="GO" id="GO:0004222">
    <property type="term" value="F:metalloendopeptidase activity"/>
    <property type="evidence" value="ECO:0007669"/>
    <property type="project" value="UniProtKB-UniRule"/>
</dbReference>
<evidence type="ECO:0000256" key="12">
    <source>
        <dbReference type="HAMAP-Rule" id="MF_00188"/>
    </source>
</evidence>
<dbReference type="CDD" id="cd07340">
    <property type="entry name" value="M48B_Htpx_like"/>
    <property type="match status" value="1"/>
</dbReference>
<keyword evidence="5 12" id="KW-0812">Transmembrane</keyword>
<accession>A0A060RKL1</accession>
<dbReference type="InterPro" id="IPR001915">
    <property type="entry name" value="Peptidase_M48"/>
</dbReference>
<protein>
    <recommendedName>
        <fullName evidence="12">Protease HtpX homolog</fullName>
        <ecNumber evidence="12">3.4.24.-</ecNumber>
    </recommendedName>
</protein>
<keyword evidence="9 12" id="KW-1133">Transmembrane helix</keyword>
<dbReference type="GO" id="GO:0006508">
    <property type="term" value="P:proteolysis"/>
    <property type="evidence" value="ECO:0007669"/>
    <property type="project" value="UniProtKB-KW"/>
</dbReference>
<reference evidence="15 18" key="3">
    <citation type="submission" date="2016-10" db="EMBL/GenBank/DDBJ databases">
        <authorList>
            <person name="de Groot N.N."/>
        </authorList>
    </citation>
    <scope>NUCLEOTIDE SEQUENCE [LARGE SCALE GENOMIC DNA]</scope>
    <source>
        <strain evidence="15 18">VTM1R29</strain>
    </source>
</reference>
<feature type="transmembrane region" description="Helical" evidence="12">
    <location>
        <begin position="198"/>
        <end position="222"/>
    </location>
</feature>
<evidence type="ECO:0000256" key="3">
    <source>
        <dbReference type="ARBA" id="ARBA00022475"/>
    </source>
</evidence>
<keyword evidence="15" id="KW-0346">Stress response</keyword>
<dbReference type="Pfam" id="PF01435">
    <property type="entry name" value="Peptidase_M48"/>
    <property type="match status" value="1"/>
</dbReference>
<evidence type="ECO:0000313" key="15">
    <source>
        <dbReference type="EMBL" id="SEM08892.1"/>
    </source>
</evidence>
<sequence>MLYDQISSNKRRTVVLILVFFLILSAIGAAVGYLWLDSLEFGVVIALIIGGIYAVSMIFQSTNVVMSMNNAREVSEEEAPELYHIVEDMAMVAQIPMPRVFIVEDDSLNAFATGSSPENAAVAATTGLLAVMNREELEGVIGHEVSHIRNYDIRISTIAVALASAVTLIASIGSRMMWFGGGGNRRRSNNRDEGGLGILMLLFSILSLILAPLAATLVQLAISRQREYLADASSVELTRNPEGMIKALQKLEQSSPMHHPVDEASAALYINDPIKKEERTTSLFNTHPSISDRIERLRQI</sequence>
<evidence type="ECO:0000256" key="10">
    <source>
        <dbReference type="ARBA" id="ARBA00023049"/>
    </source>
</evidence>
<evidence type="ECO:0000313" key="17">
    <source>
        <dbReference type="Proteomes" id="UP000027584"/>
    </source>
</evidence>
<keyword evidence="7 12" id="KW-0378">Hydrolase</keyword>
<comment type="subcellular location">
    <subcellularLocation>
        <location evidence="1 12">Cell membrane</location>
        <topology evidence="1 12">Multi-pass membrane protein</topology>
    </subcellularLocation>
</comment>
<dbReference type="Proteomes" id="UP000254510">
    <property type="component" value="Unassembled WGS sequence"/>
</dbReference>
<dbReference type="GeneID" id="93937233"/>
<feature type="binding site" evidence="12">
    <location>
        <position position="143"/>
    </location>
    <ligand>
        <name>Zn(2+)</name>
        <dbReference type="ChEBI" id="CHEBI:29105"/>
        <note>catalytic</note>
    </ligand>
</feature>
<dbReference type="HAMAP" id="MF_00188">
    <property type="entry name" value="Pept_M48_protease_HtpX"/>
    <property type="match status" value="1"/>
</dbReference>
<keyword evidence="10 12" id="KW-0482">Metalloprotease</keyword>